<evidence type="ECO:0000256" key="3">
    <source>
        <dbReference type="ARBA" id="ARBA00022603"/>
    </source>
</evidence>
<gene>
    <name evidence="11" type="ORF">Agabi119p4_4169</name>
</gene>
<name>A0A8H7F2T4_AGABI</name>
<dbReference type="PROSITE" id="PS51675">
    <property type="entry name" value="SAM_MT_TRM10"/>
    <property type="match status" value="1"/>
</dbReference>
<keyword evidence="5" id="KW-0949">S-adenosyl-L-methionine</keyword>
<dbReference type="PANTHER" id="PTHR13563:SF13">
    <property type="entry name" value="TRNA METHYLTRANSFERASE 10 HOMOLOG A"/>
    <property type="match status" value="1"/>
</dbReference>
<dbReference type="EC" id="2.1.1.221" evidence="1"/>
<keyword evidence="3" id="KW-0489">Methyltransferase</keyword>
<feature type="region of interest" description="Disordered" evidence="9">
    <location>
        <begin position="274"/>
        <end position="295"/>
    </location>
</feature>
<dbReference type="CDD" id="cd18089">
    <property type="entry name" value="SPOUT_Trm10-like"/>
    <property type="match status" value="1"/>
</dbReference>
<evidence type="ECO:0000256" key="6">
    <source>
        <dbReference type="ARBA" id="ARBA00031792"/>
    </source>
</evidence>
<feature type="compositionally biased region" description="Acidic residues" evidence="9">
    <location>
        <begin position="286"/>
        <end position="295"/>
    </location>
</feature>
<feature type="region of interest" description="Disordered" evidence="9">
    <location>
        <begin position="28"/>
        <end position="57"/>
    </location>
</feature>
<comment type="caution">
    <text evidence="11">The sequence shown here is derived from an EMBL/GenBank/DDBJ whole genome shotgun (WGS) entry which is preliminary data.</text>
</comment>
<evidence type="ECO:0000256" key="4">
    <source>
        <dbReference type="ARBA" id="ARBA00022679"/>
    </source>
</evidence>
<evidence type="ECO:0000256" key="1">
    <source>
        <dbReference type="ARBA" id="ARBA00012797"/>
    </source>
</evidence>
<keyword evidence="4" id="KW-0808">Transferase</keyword>
<evidence type="ECO:0000256" key="2">
    <source>
        <dbReference type="ARBA" id="ARBA00020451"/>
    </source>
</evidence>
<evidence type="ECO:0000256" key="5">
    <source>
        <dbReference type="ARBA" id="ARBA00022691"/>
    </source>
</evidence>
<dbReference type="GO" id="GO:0000049">
    <property type="term" value="F:tRNA binding"/>
    <property type="evidence" value="ECO:0007669"/>
    <property type="project" value="TreeGrafter"/>
</dbReference>
<protein>
    <recommendedName>
        <fullName evidence="2">tRNA (guanine(9)-N1)-methyltransferase</fullName>
        <ecNumber evidence="1">2.1.1.221</ecNumber>
    </recommendedName>
    <alternativeName>
        <fullName evidence="7">tRNA methyltransferase 10</fullName>
    </alternativeName>
    <alternativeName>
        <fullName evidence="6">tRNA(m1G9)-methyltransferase</fullName>
    </alternativeName>
</protein>
<proteinExistence type="predicted"/>
<accession>A0A8H7F2T4</accession>
<dbReference type="Gene3D" id="3.40.1280.30">
    <property type="match status" value="1"/>
</dbReference>
<organism evidence="11 12">
    <name type="scientific">Agaricus bisporus var. burnettii</name>
    <dbReference type="NCBI Taxonomy" id="192524"/>
    <lineage>
        <taxon>Eukaryota</taxon>
        <taxon>Fungi</taxon>
        <taxon>Dikarya</taxon>
        <taxon>Basidiomycota</taxon>
        <taxon>Agaricomycotina</taxon>
        <taxon>Agaricomycetes</taxon>
        <taxon>Agaricomycetidae</taxon>
        <taxon>Agaricales</taxon>
        <taxon>Agaricineae</taxon>
        <taxon>Agaricaceae</taxon>
        <taxon>Agaricus</taxon>
    </lineage>
</organism>
<dbReference type="GO" id="GO:0052905">
    <property type="term" value="F:tRNA (guanosine(9)-N1)-methyltransferase activity"/>
    <property type="evidence" value="ECO:0007669"/>
    <property type="project" value="UniProtKB-EC"/>
</dbReference>
<dbReference type="AlphaFoldDB" id="A0A8H7F2T4"/>
<comment type="catalytic activity">
    <reaction evidence="8">
        <text>guanosine(9) in tRNA + S-adenosyl-L-methionine = N(1)-methylguanosine(9) in tRNA + S-adenosyl-L-homocysteine + H(+)</text>
        <dbReference type="Rhea" id="RHEA:43156"/>
        <dbReference type="Rhea" id="RHEA-COMP:10367"/>
        <dbReference type="Rhea" id="RHEA-COMP:10368"/>
        <dbReference type="ChEBI" id="CHEBI:15378"/>
        <dbReference type="ChEBI" id="CHEBI:57856"/>
        <dbReference type="ChEBI" id="CHEBI:59789"/>
        <dbReference type="ChEBI" id="CHEBI:73542"/>
        <dbReference type="ChEBI" id="CHEBI:74269"/>
        <dbReference type="EC" id="2.1.1.221"/>
    </reaction>
</comment>
<reference evidence="11 12" key="1">
    <citation type="journal article" name="Sci. Rep.">
        <title>Telomere-to-telomere assembled and centromere annotated genomes of the two main subspecies of the button mushroom Agaricus bisporus reveal especially polymorphic chromosome ends.</title>
        <authorList>
            <person name="Sonnenberg A.S.M."/>
            <person name="Sedaghat-Telgerd N."/>
            <person name="Lavrijssen B."/>
            <person name="Ohm R.A."/>
            <person name="Hendrickx P.M."/>
            <person name="Scholtmeijer K."/>
            <person name="Baars J.J.P."/>
            <person name="van Peer A."/>
        </authorList>
    </citation>
    <scope>NUCLEOTIDE SEQUENCE [LARGE SCALE GENOMIC DNA]</scope>
    <source>
        <strain evidence="11 12">H119_p4</strain>
    </source>
</reference>
<dbReference type="GO" id="GO:0005634">
    <property type="term" value="C:nucleus"/>
    <property type="evidence" value="ECO:0007669"/>
    <property type="project" value="TreeGrafter"/>
</dbReference>
<dbReference type="Proteomes" id="UP000629468">
    <property type="component" value="Unassembled WGS sequence"/>
</dbReference>
<evidence type="ECO:0000256" key="7">
    <source>
        <dbReference type="ARBA" id="ARBA00032166"/>
    </source>
</evidence>
<feature type="compositionally biased region" description="Basic and acidic residues" evidence="9">
    <location>
        <begin position="274"/>
        <end position="285"/>
    </location>
</feature>
<dbReference type="PANTHER" id="PTHR13563">
    <property type="entry name" value="TRNA (GUANINE-9-) METHYLTRANSFERASE"/>
    <property type="match status" value="1"/>
</dbReference>
<dbReference type="InterPro" id="IPR007356">
    <property type="entry name" value="tRNA_m1G_MeTrfase_euk"/>
</dbReference>
<evidence type="ECO:0000256" key="8">
    <source>
        <dbReference type="ARBA" id="ARBA00048434"/>
    </source>
</evidence>
<feature type="domain" description="SAM-dependent MTase TRM10-type" evidence="10">
    <location>
        <begin position="58"/>
        <end position="274"/>
    </location>
</feature>
<dbReference type="GO" id="GO:0002939">
    <property type="term" value="P:tRNA N1-guanine methylation"/>
    <property type="evidence" value="ECO:0007669"/>
    <property type="project" value="TreeGrafter"/>
</dbReference>
<evidence type="ECO:0000256" key="9">
    <source>
        <dbReference type="SAM" id="MobiDB-lite"/>
    </source>
</evidence>
<sequence>MDPPLSKSAQKKAARALRFAELKVQRRAKEKEAKKEKKRIRAEKRAAGELDEDDVQRDQRKKRPKVIFSGKVVVDLGFDHLMSDKEVKSLSSQLAYTYSANRVASYPFTLLFTSLGGRVLERLESLNDAGYKRWTETQWWTEGYERLWTSKFTAIANTPQTEGENSHVPITCAKESVVYLTADAEETLSELKPEETYIIGGIVDRNRHKNLCQQKAKETGIRTARLPIGEYLANLPTRKVLTVNQVFEILVKWAETKNWESALNDVMPKRKFNAEGKHGKSKFGEEPAEEESDIDDTFTYTCGI</sequence>
<evidence type="ECO:0000313" key="12">
    <source>
        <dbReference type="Proteomes" id="UP000629468"/>
    </source>
</evidence>
<dbReference type="InterPro" id="IPR038459">
    <property type="entry name" value="MT_TRM10-typ_sf"/>
</dbReference>
<dbReference type="InterPro" id="IPR028564">
    <property type="entry name" value="MT_TRM10-typ"/>
</dbReference>
<dbReference type="EMBL" id="JABXXO010000006">
    <property type="protein sequence ID" value="KAF7775776.1"/>
    <property type="molecule type" value="Genomic_DNA"/>
</dbReference>
<evidence type="ECO:0000313" key="11">
    <source>
        <dbReference type="EMBL" id="KAF7775776.1"/>
    </source>
</evidence>
<evidence type="ECO:0000259" key="10">
    <source>
        <dbReference type="PROSITE" id="PS51675"/>
    </source>
</evidence>